<name>A0A1H4P5I3_9ACTN</name>
<proteinExistence type="predicted"/>
<evidence type="ECO:0000313" key="1">
    <source>
        <dbReference type="EMBL" id="SEC02575.1"/>
    </source>
</evidence>
<dbReference type="EMBL" id="FNTD01000004">
    <property type="protein sequence ID" value="SEC02575.1"/>
    <property type="molecule type" value="Genomic_DNA"/>
</dbReference>
<reference evidence="1 2" key="1">
    <citation type="submission" date="2016-10" db="EMBL/GenBank/DDBJ databases">
        <authorList>
            <person name="de Groot N.N."/>
        </authorList>
    </citation>
    <scope>NUCLEOTIDE SEQUENCE [LARGE SCALE GENOMIC DNA]</scope>
    <source>
        <strain evidence="1 2">DSM 40306</strain>
    </source>
</reference>
<dbReference type="AlphaFoldDB" id="A0A1H4P5I3"/>
<accession>A0A1H4P5I3</accession>
<evidence type="ECO:0000313" key="2">
    <source>
        <dbReference type="Proteomes" id="UP000182375"/>
    </source>
</evidence>
<organism evidence="1 2">
    <name type="scientific">Streptomyces misionensis</name>
    <dbReference type="NCBI Taxonomy" id="67331"/>
    <lineage>
        <taxon>Bacteria</taxon>
        <taxon>Bacillati</taxon>
        <taxon>Actinomycetota</taxon>
        <taxon>Actinomycetes</taxon>
        <taxon>Kitasatosporales</taxon>
        <taxon>Streptomycetaceae</taxon>
        <taxon>Streptomyces</taxon>
    </lineage>
</organism>
<protein>
    <submittedName>
        <fullName evidence="1">Uncharacterized protein</fullName>
    </submittedName>
</protein>
<dbReference type="STRING" id="67331.SAMN04490357_0993"/>
<sequence>MPVRPAPVCDIPAGAHEGPVRLYPAGWLCSAHSPWRARGLPEPPPGLNAPKGD</sequence>
<gene>
    <name evidence="1" type="ORF">SAMN04490357_0993</name>
</gene>
<dbReference type="Proteomes" id="UP000182375">
    <property type="component" value="Unassembled WGS sequence"/>
</dbReference>